<dbReference type="AlphaFoldDB" id="A0A1H6R1T6"/>
<dbReference type="PANTHER" id="PTHR22916">
    <property type="entry name" value="GLYCOSYLTRANSFERASE"/>
    <property type="match status" value="1"/>
</dbReference>
<keyword evidence="3" id="KW-1185">Reference proteome</keyword>
<name>A0A1H6R1T6_9FLAO</name>
<feature type="domain" description="Glycosyltransferase 2-like" evidence="1">
    <location>
        <begin position="22"/>
        <end position="186"/>
    </location>
</feature>
<proteinExistence type="predicted"/>
<sequence length="329" mass="38815">MTLEQNTNISAQQVLNATPLVSIICQTFNHEKFISKTIDAFLSQKTDFLFEIIIHDDASTDGTKDVIAKYHEKYPDLIVPIYQKENKYSKKINIWSHFTFPAAKGKYIALCEGDDYWIDDLKLQKQVDFLEKNENFSVCWTDFENIKGGEFFKNNFNEILPKEYKMDFENAFGPYCTYSLTCMFRKDAVDVEFLKTFKNIKDNTLYSVLLSKGNGAFLNYETAVYRLHEGGVYSMQPFFFQRYSSYKNLKEIIEKIPESRTKNIYKIKFELLQDAAFEVLKIYKSNIKLSNDHKECIQFYISEAKFTKKIKFILKFVLYTFTRIFKSKK</sequence>
<evidence type="ECO:0000313" key="2">
    <source>
        <dbReference type="EMBL" id="SEI45162.1"/>
    </source>
</evidence>
<protein>
    <submittedName>
        <fullName evidence="2">Glycosyltransferase involved in cell wall bisynthesis</fullName>
    </submittedName>
</protein>
<reference evidence="3" key="1">
    <citation type="submission" date="2016-10" db="EMBL/GenBank/DDBJ databases">
        <authorList>
            <person name="Varghese N."/>
            <person name="Submissions S."/>
        </authorList>
    </citation>
    <scope>NUCLEOTIDE SEQUENCE [LARGE SCALE GENOMIC DNA]</scope>
    <source>
        <strain evidence="3">DSM 17934</strain>
    </source>
</reference>
<dbReference type="GO" id="GO:0016758">
    <property type="term" value="F:hexosyltransferase activity"/>
    <property type="evidence" value="ECO:0007669"/>
    <property type="project" value="UniProtKB-ARBA"/>
</dbReference>
<dbReference type="PANTHER" id="PTHR22916:SF3">
    <property type="entry name" value="UDP-GLCNAC:BETAGAL BETA-1,3-N-ACETYLGLUCOSAMINYLTRANSFERASE-LIKE PROTEIN 1"/>
    <property type="match status" value="1"/>
</dbReference>
<keyword evidence="2" id="KW-0808">Transferase</keyword>
<dbReference type="InterPro" id="IPR029044">
    <property type="entry name" value="Nucleotide-diphossugar_trans"/>
</dbReference>
<dbReference type="EMBL" id="FNYA01000001">
    <property type="protein sequence ID" value="SEI45162.1"/>
    <property type="molecule type" value="Genomic_DNA"/>
</dbReference>
<gene>
    <name evidence="2" type="ORF">SAMN05660918_0645</name>
</gene>
<dbReference type="InterPro" id="IPR001173">
    <property type="entry name" value="Glyco_trans_2-like"/>
</dbReference>
<dbReference type="Pfam" id="PF00535">
    <property type="entry name" value="Glycos_transf_2"/>
    <property type="match status" value="1"/>
</dbReference>
<dbReference type="RefSeq" id="WP_177169100.1">
    <property type="nucleotide sequence ID" value="NZ_CBCSJU010000001.1"/>
</dbReference>
<evidence type="ECO:0000259" key="1">
    <source>
        <dbReference type="Pfam" id="PF00535"/>
    </source>
</evidence>
<dbReference type="Gene3D" id="3.90.550.10">
    <property type="entry name" value="Spore Coat Polysaccharide Biosynthesis Protein SpsA, Chain A"/>
    <property type="match status" value="1"/>
</dbReference>
<evidence type="ECO:0000313" key="3">
    <source>
        <dbReference type="Proteomes" id="UP000199702"/>
    </source>
</evidence>
<dbReference type="STRING" id="402734.SAMN05660918_0645"/>
<accession>A0A1H6R1T6</accession>
<dbReference type="SUPFAM" id="SSF53448">
    <property type="entry name" value="Nucleotide-diphospho-sugar transferases"/>
    <property type="match status" value="1"/>
</dbReference>
<organism evidence="2 3">
    <name type="scientific">Flavobacterium terrigena</name>
    <dbReference type="NCBI Taxonomy" id="402734"/>
    <lineage>
        <taxon>Bacteria</taxon>
        <taxon>Pseudomonadati</taxon>
        <taxon>Bacteroidota</taxon>
        <taxon>Flavobacteriia</taxon>
        <taxon>Flavobacteriales</taxon>
        <taxon>Flavobacteriaceae</taxon>
        <taxon>Flavobacterium</taxon>
    </lineage>
</organism>
<dbReference type="Proteomes" id="UP000199702">
    <property type="component" value="Unassembled WGS sequence"/>
</dbReference>